<dbReference type="EMBL" id="JAPVEB010000002">
    <property type="protein sequence ID" value="KAJ5274291.1"/>
    <property type="molecule type" value="Genomic_DNA"/>
</dbReference>
<evidence type="ECO:0000313" key="1">
    <source>
        <dbReference type="EMBL" id="KAJ5274291.1"/>
    </source>
</evidence>
<sequence length="64" mass="7533">MDQGEPIQAFTDQEVEELTLLRLGDLTPLMYYALEEGWAVLLNLIDSLRTQEEWDHELLALWQE</sequence>
<reference evidence="1 2" key="1">
    <citation type="journal article" date="2023" name="IMA Fungus">
        <title>Comparative genomic study of the Penicillium genus elucidates a diverse pangenome and 15 lateral gene transfer events.</title>
        <authorList>
            <person name="Petersen C."/>
            <person name="Sorensen T."/>
            <person name="Nielsen M.R."/>
            <person name="Sondergaard T.E."/>
            <person name="Sorensen J.L."/>
            <person name="Fitzpatrick D.A."/>
            <person name="Frisvad J.C."/>
            <person name="Nielsen K.L."/>
        </authorList>
    </citation>
    <scope>NUCLEOTIDE SEQUENCE [LARGE SCALE GENOMIC DNA]</scope>
    <source>
        <strain evidence="1 2">IBT 3361</strain>
    </source>
</reference>
<proteinExistence type="predicted"/>
<keyword evidence="2" id="KW-1185">Reference proteome</keyword>
<dbReference type="Proteomes" id="UP001220256">
    <property type="component" value="Unassembled WGS sequence"/>
</dbReference>
<comment type="caution">
    <text evidence="1">The sequence shown here is derived from an EMBL/GenBank/DDBJ whole genome shotgun (WGS) entry which is preliminary data.</text>
</comment>
<evidence type="ECO:0000313" key="2">
    <source>
        <dbReference type="Proteomes" id="UP001220256"/>
    </source>
</evidence>
<protein>
    <submittedName>
        <fullName evidence="1">Uncharacterized protein</fullName>
    </submittedName>
</protein>
<organism evidence="1 2">
    <name type="scientific">Penicillium chrysogenum</name>
    <name type="common">Penicillium notatum</name>
    <dbReference type="NCBI Taxonomy" id="5076"/>
    <lineage>
        <taxon>Eukaryota</taxon>
        <taxon>Fungi</taxon>
        <taxon>Dikarya</taxon>
        <taxon>Ascomycota</taxon>
        <taxon>Pezizomycotina</taxon>
        <taxon>Eurotiomycetes</taxon>
        <taxon>Eurotiomycetidae</taxon>
        <taxon>Eurotiales</taxon>
        <taxon>Aspergillaceae</taxon>
        <taxon>Penicillium</taxon>
        <taxon>Penicillium chrysogenum species complex</taxon>
    </lineage>
</organism>
<accession>A0ABQ8WPB8</accession>
<name>A0ABQ8WPB8_PENCH</name>
<gene>
    <name evidence="1" type="ORF">N7505_002836</name>
</gene>